<evidence type="ECO:0000313" key="2">
    <source>
        <dbReference type="Proteomes" id="UP000198727"/>
    </source>
</evidence>
<name>A0A1I5XI81_9PSEU</name>
<gene>
    <name evidence="1" type="ORF">SAMN05421810_10686</name>
</gene>
<sequence length="84" mass="9474">MSWIGRNEFELPDHRERSVEVGDRAVPARVGYYAFGGRRHLVVWAHQNRDGAVLRTWCGIGHTASIDDARSARRPCPVCATCPR</sequence>
<dbReference type="EMBL" id="FOWW01000006">
    <property type="protein sequence ID" value="SFQ31668.1"/>
    <property type="molecule type" value="Genomic_DNA"/>
</dbReference>
<organism evidence="1 2">
    <name type="scientific">Amycolatopsis arida</name>
    <dbReference type="NCBI Taxonomy" id="587909"/>
    <lineage>
        <taxon>Bacteria</taxon>
        <taxon>Bacillati</taxon>
        <taxon>Actinomycetota</taxon>
        <taxon>Actinomycetes</taxon>
        <taxon>Pseudonocardiales</taxon>
        <taxon>Pseudonocardiaceae</taxon>
        <taxon>Amycolatopsis</taxon>
    </lineage>
</organism>
<protein>
    <submittedName>
        <fullName evidence="1">Uncharacterized protein</fullName>
    </submittedName>
</protein>
<keyword evidence="2" id="KW-1185">Reference proteome</keyword>
<dbReference type="STRING" id="587909.SAMN05421810_10686"/>
<dbReference type="AlphaFoldDB" id="A0A1I5XI81"/>
<accession>A0A1I5XI81</accession>
<dbReference type="RefSeq" id="WP_092531476.1">
    <property type="nucleotide sequence ID" value="NZ_FOWW01000006.1"/>
</dbReference>
<proteinExistence type="predicted"/>
<reference evidence="2" key="1">
    <citation type="submission" date="2016-10" db="EMBL/GenBank/DDBJ databases">
        <authorList>
            <person name="Varghese N."/>
            <person name="Submissions S."/>
        </authorList>
    </citation>
    <scope>NUCLEOTIDE SEQUENCE [LARGE SCALE GENOMIC DNA]</scope>
    <source>
        <strain evidence="2">CGMCC 4.5579</strain>
    </source>
</reference>
<dbReference type="Proteomes" id="UP000198727">
    <property type="component" value="Unassembled WGS sequence"/>
</dbReference>
<evidence type="ECO:0000313" key="1">
    <source>
        <dbReference type="EMBL" id="SFQ31668.1"/>
    </source>
</evidence>